<dbReference type="EMBL" id="CP046884">
    <property type="protein sequence ID" value="QNQ91433.1"/>
    <property type="molecule type" value="Genomic_DNA"/>
</dbReference>
<name>A0A7H0SSA8_9CORY</name>
<organism evidence="2 3">
    <name type="scientific">Corynebacterium poyangense</name>
    <dbReference type="NCBI Taxonomy" id="2684405"/>
    <lineage>
        <taxon>Bacteria</taxon>
        <taxon>Bacillati</taxon>
        <taxon>Actinomycetota</taxon>
        <taxon>Actinomycetes</taxon>
        <taxon>Mycobacteriales</taxon>
        <taxon>Corynebacteriaceae</taxon>
        <taxon>Corynebacterium</taxon>
    </lineage>
</organism>
<dbReference type="PANTHER" id="PTHR43394:SF1">
    <property type="entry name" value="ATP-BINDING CASSETTE SUB-FAMILY B MEMBER 10, MITOCHONDRIAL"/>
    <property type="match status" value="1"/>
</dbReference>
<evidence type="ECO:0000313" key="2">
    <source>
        <dbReference type="EMBL" id="QNQ91433.1"/>
    </source>
</evidence>
<evidence type="ECO:0000259" key="1">
    <source>
        <dbReference type="Pfam" id="PF00005"/>
    </source>
</evidence>
<dbReference type="PROSITE" id="PS00211">
    <property type="entry name" value="ABC_TRANSPORTER_1"/>
    <property type="match status" value="1"/>
</dbReference>
<accession>A0A7H0SSA8</accession>
<sequence length="230" mass="24605">MNQEISTGDLLTVYMIVPPGILVTGMSLSNTINSLALAVASAERIIALDQGLNTQDTTITTGEQAPPPGISVWRAKDSDAQRRAHEAADRLTQLPNMTVIRAPHAVHVFEGTLADNVDPTGTLGEERLREALTVASCEDIVTRLGHDPYSGQLGEAGFNLSGGQRQRVALARLVAANPDLLILDDPTTGLDAITLDNVCQAIKEYRGHLSTVVISNSRAWSAIADEIKEF</sequence>
<dbReference type="Gene3D" id="3.40.50.300">
    <property type="entry name" value="P-loop containing nucleotide triphosphate hydrolases"/>
    <property type="match status" value="1"/>
</dbReference>
<keyword evidence="2" id="KW-0067">ATP-binding</keyword>
<dbReference type="InterPro" id="IPR039421">
    <property type="entry name" value="Type_1_exporter"/>
</dbReference>
<gene>
    <name evidence="2" type="ORF">GP475_06000</name>
</gene>
<dbReference type="GO" id="GO:0016887">
    <property type="term" value="F:ATP hydrolysis activity"/>
    <property type="evidence" value="ECO:0007669"/>
    <property type="project" value="InterPro"/>
</dbReference>
<dbReference type="GO" id="GO:0015421">
    <property type="term" value="F:ABC-type oligopeptide transporter activity"/>
    <property type="evidence" value="ECO:0007669"/>
    <property type="project" value="TreeGrafter"/>
</dbReference>
<dbReference type="SUPFAM" id="SSF52540">
    <property type="entry name" value="P-loop containing nucleoside triphosphate hydrolases"/>
    <property type="match status" value="1"/>
</dbReference>
<dbReference type="KEGG" id="cpoy:GP475_06000"/>
<dbReference type="GO" id="GO:0005524">
    <property type="term" value="F:ATP binding"/>
    <property type="evidence" value="ECO:0007669"/>
    <property type="project" value="UniProtKB-KW"/>
</dbReference>
<dbReference type="InterPro" id="IPR027417">
    <property type="entry name" value="P-loop_NTPase"/>
</dbReference>
<proteinExistence type="predicted"/>
<dbReference type="Proteomes" id="UP000516320">
    <property type="component" value="Chromosome"/>
</dbReference>
<protein>
    <submittedName>
        <fullName evidence="2">ATP-binding cassette domain-containing protein</fullName>
    </submittedName>
</protein>
<dbReference type="AlphaFoldDB" id="A0A7H0SSA8"/>
<dbReference type="InterPro" id="IPR017871">
    <property type="entry name" value="ABC_transporter-like_CS"/>
</dbReference>
<keyword evidence="3" id="KW-1185">Reference proteome</keyword>
<evidence type="ECO:0000313" key="3">
    <source>
        <dbReference type="Proteomes" id="UP000516320"/>
    </source>
</evidence>
<dbReference type="Pfam" id="PF00005">
    <property type="entry name" value="ABC_tran"/>
    <property type="match status" value="1"/>
</dbReference>
<dbReference type="PANTHER" id="PTHR43394">
    <property type="entry name" value="ATP-DEPENDENT PERMEASE MDL1, MITOCHONDRIAL"/>
    <property type="match status" value="1"/>
</dbReference>
<reference evidence="2 3" key="1">
    <citation type="submission" date="2019-12" db="EMBL/GenBank/DDBJ databases">
        <title>Corynebacterium sp. nov., isolated from feces of the Anser Albifrons in China.</title>
        <authorList>
            <person name="Liu Q."/>
        </authorList>
    </citation>
    <scope>NUCLEOTIDE SEQUENCE [LARGE SCALE GENOMIC DNA]</scope>
    <source>
        <strain evidence="2 3">4H37-19</strain>
    </source>
</reference>
<dbReference type="InterPro" id="IPR003439">
    <property type="entry name" value="ABC_transporter-like_ATP-bd"/>
</dbReference>
<keyword evidence="2" id="KW-0547">Nucleotide-binding</keyword>
<feature type="domain" description="ABC transporter" evidence="1">
    <location>
        <begin position="115"/>
        <end position="188"/>
    </location>
</feature>